<keyword evidence="1" id="KW-0812">Transmembrane</keyword>
<proteinExistence type="predicted"/>
<protein>
    <submittedName>
        <fullName evidence="2">Uncharacterized protein</fullName>
    </submittedName>
</protein>
<keyword evidence="1" id="KW-0472">Membrane</keyword>
<organism>
    <name type="scientific">Solenopsis invicta</name>
    <name type="common">Red imported fire ant</name>
    <name type="synonym">Solenopsis wagneri</name>
    <dbReference type="NCBI Taxonomy" id="13686"/>
    <lineage>
        <taxon>Eukaryota</taxon>
        <taxon>Metazoa</taxon>
        <taxon>Ecdysozoa</taxon>
        <taxon>Arthropoda</taxon>
        <taxon>Hexapoda</taxon>
        <taxon>Insecta</taxon>
        <taxon>Pterygota</taxon>
        <taxon>Neoptera</taxon>
        <taxon>Endopterygota</taxon>
        <taxon>Hymenoptera</taxon>
        <taxon>Apocrita</taxon>
        <taxon>Aculeata</taxon>
        <taxon>Formicoidea</taxon>
        <taxon>Formicidae</taxon>
        <taxon>Myrmicinae</taxon>
        <taxon>Solenopsis</taxon>
    </lineage>
</organism>
<sequence length="120" mass="14360">VFIISKKEVKIVLEDHSLEFPVFIAEIEDDCILGVDFLSNEFLIQIFVLQNLRMYKETFVPELVETFLRIFFIGVLRIWIILRRNFLQNFFQNFKTFFQGKSLLEVVKLLNMSNRKLFSS</sequence>
<dbReference type="HOGENOM" id="CLU_2055626_0_0_1"/>
<feature type="transmembrane region" description="Helical" evidence="1">
    <location>
        <begin position="63"/>
        <end position="82"/>
    </location>
</feature>
<evidence type="ECO:0000256" key="1">
    <source>
        <dbReference type="SAM" id="Phobius"/>
    </source>
</evidence>
<feature type="non-terminal residue" evidence="2">
    <location>
        <position position="1"/>
    </location>
</feature>
<accession>E9I9E6</accession>
<dbReference type="EMBL" id="GL761795">
    <property type="protein sequence ID" value="EFZ22808.1"/>
    <property type="molecule type" value="Genomic_DNA"/>
</dbReference>
<reference evidence="2" key="1">
    <citation type="journal article" date="2011" name="Proc. Natl. Acad. Sci. U.S.A.">
        <title>The genome of the fire ant Solenopsis invicta.</title>
        <authorList>
            <person name="Wurm Y."/>
            <person name="Wang J."/>
            <person name="Riba-Grognuz O."/>
            <person name="Corona M."/>
            <person name="Nygaard S."/>
            <person name="Hunt B.G."/>
            <person name="Ingram K.K."/>
            <person name="Falquet L."/>
            <person name="Nipitwattanaphon M."/>
            <person name="Gotzek D."/>
            <person name="Dijkstra M.B."/>
            <person name="Oettler J."/>
            <person name="Comtesse F."/>
            <person name="Shih C.J."/>
            <person name="Wu W.J."/>
            <person name="Yang C.C."/>
            <person name="Thomas J."/>
            <person name="Beaudoing E."/>
            <person name="Pradervand S."/>
            <person name="Flegel V."/>
            <person name="Cook E.D."/>
            <person name="Fabbretti R."/>
            <person name="Stockinger H."/>
            <person name="Long L."/>
            <person name="Farmerie W.G."/>
            <person name="Oakey J."/>
            <person name="Boomsma J.J."/>
            <person name="Pamilo P."/>
            <person name="Yi S.V."/>
            <person name="Heinze J."/>
            <person name="Goodisman M.A."/>
            <person name="Farinelli L."/>
            <person name="Harshman K."/>
            <person name="Hulo N."/>
            <person name="Cerutti L."/>
            <person name="Xenarios I."/>
            <person name="Shoemaker D."/>
            <person name="Keller L."/>
        </authorList>
    </citation>
    <scope>NUCLEOTIDE SEQUENCE [LARGE SCALE GENOMIC DNA]</scope>
</reference>
<feature type="non-terminal residue" evidence="2">
    <location>
        <position position="120"/>
    </location>
</feature>
<keyword evidence="1" id="KW-1133">Transmembrane helix</keyword>
<gene>
    <name evidence="2" type="ORF">SINV_16233</name>
</gene>
<name>E9I9E6_SOLIN</name>
<dbReference type="AlphaFoldDB" id="E9I9E6"/>
<evidence type="ECO:0000313" key="2">
    <source>
        <dbReference type="EMBL" id="EFZ22808.1"/>
    </source>
</evidence>